<organism evidence="1 2">
    <name type="scientific">Australozyma saopauloensis</name>
    <dbReference type="NCBI Taxonomy" id="291208"/>
    <lineage>
        <taxon>Eukaryota</taxon>
        <taxon>Fungi</taxon>
        <taxon>Dikarya</taxon>
        <taxon>Ascomycota</taxon>
        <taxon>Saccharomycotina</taxon>
        <taxon>Pichiomycetes</taxon>
        <taxon>Metschnikowiaceae</taxon>
        <taxon>Australozyma</taxon>
    </lineage>
</organism>
<dbReference type="GeneID" id="88172081"/>
<evidence type="ECO:0000313" key="2">
    <source>
        <dbReference type="Proteomes" id="UP001338582"/>
    </source>
</evidence>
<dbReference type="Pfam" id="PF13762">
    <property type="entry name" value="MNE1"/>
    <property type="match status" value="1"/>
</dbReference>
<dbReference type="RefSeq" id="XP_062876153.1">
    <property type="nucleotide sequence ID" value="XM_063020083.1"/>
</dbReference>
<name>A0AAX4H5Q3_9ASCO</name>
<accession>A0AAX4H5Q3</accession>
<dbReference type="AlphaFoldDB" id="A0AAX4H5Q3"/>
<gene>
    <name evidence="1" type="ORF">PUMCH_001013</name>
</gene>
<proteinExistence type="predicted"/>
<keyword evidence="2" id="KW-1185">Reference proteome</keyword>
<protein>
    <submittedName>
        <fullName evidence="1">Uncharacterized protein</fullName>
    </submittedName>
</protein>
<dbReference type="GO" id="GO:1990904">
    <property type="term" value="C:ribonucleoprotein complex"/>
    <property type="evidence" value="ECO:0007669"/>
    <property type="project" value="InterPro"/>
</dbReference>
<evidence type="ECO:0000313" key="1">
    <source>
        <dbReference type="EMBL" id="WPK23767.1"/>
    </source>
</evidence>
<dbReference type="KEGG" id="asau:88172081"/>
<dbReference type="InterPro" id="IPR025694">
    <property type="entry name" value="MNE1"/>
</dbReference>
<dbReference type="EMBL" id="CP138894">
    <property type="protein sequence ID" value="WPK23767.1"/>
    <property type="molecule type" value="Genomic_DNA"/>
</dbReference>
<dbReference type="Proteomes" id="UP001338582">
    <property type="component" value="Chromosome 1"/>
</dbReference>
<sequence>MLRRQSEFVKSILSRCGPEASLHQCYKKFYSYFKSNQGLVSKLANDGNFRSHNLTNEEWNKFKFSGMTELIFLNLCAGRHKKVLHLANRIAQDPSARQIVTLDLYLLVLQLLAHPGVDLEEHGHDVLVKASLAIQLFSELLQIDCPESSLKQAFDLVLNCASKSTDFTQLVPLRILFEHLNTQFNDDRSELRFLATVLNMLLNSEQYISALEHLRMCQTTYTSSLQKKIMYHTFPLRELVEAMCSRQDCSSLTALLQDLSEENVTYYLPLRLWLQCLHLGLSLNNYALTKLVYERIVINGVDQNITMDGVVLENKLAEFEKQNVVFGTLTDTTIDEIVRLFASNGDVDLCLSLIERHYVHKQLKGQKGLSKELCIDIVRAYCFHQDSASDSEDSSIKQVIDVIQNFITKQDGEFIYTDISDALLHKLHHYRVYDYNVQRAARRENIVYEASSEEAEDESILFKKVRGPLVSSSKQGNVLSNITIMKEFIQDHTSYILSKDYGQETLQLFLNCVFDHVNKYQNLSGLIAAFEALNTIDINFASKWIDLDLLQIMSHSLSKSSANVVSGFHLYQYFSKITTLSEEAMIGFIFSALRTPDNIALLEFYLYQYLLMFSGTVSELILERITSWSLENSTGMPLAKFLMNLKNNPDWQLEWKKENFITSSSQFDIKHSLDSKYSEIDLLNLHRLQKILPLD</sequence>
<reference evidence="1 2" key="1">
    <citation type="submission" date="2023-10" db="EMBL/GenBank/DDBJ databases">
        <title>Draft Genome Sequence of Candida saopaulonensis from a very Premature Infant with Sepsis.</title>
        <authorList>
            <person name="Ning Y."/>
            <person name="Dai R."/>
            <person name="Xiao M."/>
            <person name="Xu Y."/>
            <person name="Yan Q."/>
            <person name="Zhang L."/>
        </authorList>
    </citation>
    <scope>NUCLEOTIDE SEQUENCE [LARGE SCALE GENOMIC DNA]</scope>
    <source>
        <strain evidence="1 2">19XY460</strain>
    </source>
</reference>
<dbReference type="GO" id="GO:0000372">
    <property type="term" value="P:Group I intron splicing"/>
    <property type="evidence" value="ECO:0007669"/>
    <property type="project" value="InterPro"/>
</dbReference>